<accession>A0A1M7XYL6</accession>
<dbReference type="PANTHER" id="PTHR43537:SF43">
    <property type="entry name" value="GNTR-FAMILY TRANSCRIPTIONAL REGULATOR"/>
    <property type="match status" value="1"/>
</dbReference>
<keyword evidence="3" id="KW-0804">Transcription</keyword>
<keyword evidence="5" id="KW-0670">Pyruvate</keyword>
<proteinExistence type="predicted"/>
<dbReference type="SMART" id="SM00895">
    <property type="entry name" value="FCD"/>
    <property type="match status" value="1"/>
</dbReference>
<dbReference type="PROSITE" id="PS50949">
    <property type="entry name" value="HTH_GNTR"/>
    <property type="match status" value="1"/>
</dbReference>
<dbReference type="Pfam" id="PF07729">
    <property type="entry name" value="FCD"/>
    <property type="match status" value="1"/>
</dbReference>
<organism evidence="5 6">
    <name type="scientific">Anaerocolumna xylanovorans DSM 12503</name>
    <dbReference type="NCBI Taxonomy" id="1121345"/>
    <lineage>
        <taxon>Bacteria</taxon>
        <taxon>Bacillati</taxon>
        <taxon>Bacillota</taxon>
        <taxon>Clostridia</taxon>
        <taxon>Lachnospirales</taxon>
        <taxon>Lachnospiraceae</taxon>
        <taxon>Anaerocolumna</taxon>
    </lineage>
</organism>
<reference evidence="5 6" key="1">
    <citation type="submission" date="2016-12" db="EMBL/GenBank/DDBJ databases">
        <authorList>
            <person name="Song W.-J."/>
            <person name="Kurnit D.M."/>
        </authorList>
    </citation>
    <scope>NUCLEOTIDE SEQUENCE [LARGE SCALE GENOMIC DNA]</scope>
    <source>
        <strain evidence="5 6">DSM 12503</strain>
    </source>
</reference>
<protein>
    <submittedName>
        <fullName evidence="5">GntR family transcriptional regulator, transcriptional repressor for pyruvate dehydrogenase complex</fullName>
    </submittedName>
</protein>
<dbReference type="InterPro" id="IPR036390">
    <property type="entry name" value="WH_DNA-bd_sf"/>
</dbReference>
<feature type="domain" description="HTH gntR-type" evidence="4">
    <location>
        <begin position="3"/>
        <end position="71"/>
    </location>
</feature>
<sequence length="223" mass="25133">MENREYKKVITYVKEWIAGGELHSGDKLPTERELADVLCVGRYSIREALRIMDALGMIESRQGSGNYLVTNIEKNLTESMELMLLIKEIDYSQISKLRRAIELYAYGCALSHLTGSQLEELAKITEDMKQTAEHEKAILDKKFHDMIIAGSDNALIISIMGSLSNVCSNLIEEVVIGSAPETERILMDIHENMLKGLMEKDLLLGMQAINQHYDLIDSQVSKP</sequence>
<dbReference type="InterPro" id="IPR011711">
    <property type="entry name" value="GntR_C"/>
</dbReference>
<dbReference type="GO" id="GO:0003700">
    <property type="term" value="F:DNA-binding transcription factor activity"/>
    <property type="evidence" value="ECO:0007669"/>
    <property type="project" value="InterPro"/>
</dbReference>
<evidence type="ECO:0000259" key="4">
    <source>
        <dbReference type="PROSITE" id="PS50949"/>
    </source>
</evidence>
<dbReference type="CDD" id="cd07377">
    <property type="entry name" value="WHTH_GntR"/>
    <property type="match status" value="1"/>
</dbReference>
<dbReference type="Pfam" id="PF00392">
    <property type="entry name" value="GntR"/>
    <property type="match status" value="1"/>
</dbReference>
<dbReference type="Proteomes" id="UP000184612">
    <property type="component" value="Unassembled WGS sequence"/>
</dbReference>
<dbReference type="Gene3D" id="1.10.10.10">
    <property type="entry name" value="Winged helix-like DNA-binding domain superfamily/Winged helix DNA-binding domain"/>
    <property type="match status" value="1"/>
</dbReference>
<name>A0A1M7XYL6_9FIRM</name>
<dbReference type="Gene3D" id="1.20.120.530">
    <property type="entry name" value="GntR ligand-binding domain-like"/>
    <property type="match status" value="1"/>
</dbReference>
<dbReference type="PANTHER" id="PTHR43537">
    <property type="entry name" value="TRANSCRIPTIONAL REGULATOR, GNTR FAMILY"/>
    <property type="match status" value="1"/>
</dbReference>
<dbReference type="GO" id="GO:0003677">
    <property type="term" value="F:DNA binding"/>
    <property type="evidence" value="ECO:0007669"/>
    <property type="project" value="UniProtKB-KW"/>
</dbReference>
<dbReference type="AlphaFoldDB" id="A0A1M7XYL6"/>
<evidence type="ECO:0000313" key="6">
    <source>
        <dbReference type="Proteomes" id="UP000184612"/>
    </source>
</evidence>
<keyword evidence="1" id="KW-0805">Transcription regulation</keyword>
<dbReference type="InterPro" id="IPR036388">
    <property type="entry name" value="WH-like_DNA-bd_sf"/>
</dbReference>
<evidence type="ECO:0000313" key="5">
    <source>
        <dbReference type="EMBL" id="SHO44134.1"/>
    </source>
</evidence>
<evidence type="ECO:0000256" key="3">
    <source>
        <dbReference type="ARBA" id="ARBA00023163"/>
    </source>
</evidence>
<keyword evidence="6" id="KW-1185">Reference proteome</keyword>
<dbReference type="STRING" id="1121345.SAMN02745217_00476"/>
<dbReference type="RefSeq" id="WP_073587188.1">
    <property type="nucleotide sequence ID" value="NZ_FRFD01000003.1"/>
</dbReference>
<dbReference type="InterPro" id="IPR000524">
    <property type="entry name" value="Tscrpt_reg_HTH_GntR"/>
</dbReference>
<keyword evidence="2" id="KW-0238">DNA-binding</keyword>
<evidence type="ECO:0000256" key="1">
    <source>
        <dbReference type="ARBA" id="ARBA00023015"/>
    </source>
</evidence>
<dbReference type="InterPro" id="IPR008920">
    <property type="entry name" value="TF_FadR/GntR_C"/>
</dbReference>
<dbReference type="SUPFAM" id="SSF46785">
    <property type="entry name" value="Winged helix' DNA-binding domain"/>
    <property type="match status" value="1"/>
</dbReference>
<evidence type="ECO:0000256" key="2">
    <source>
        <dbReference type="ARBA" id="ARBA00023125"/>
    </source>
</evidence>
<dbReference type="SUPFAM" id="SSF48008">
    <property type="entry name" value="GntR ligand-binding domain-like"/>
    <property type="match status" value="1"/>
</dbReference>
<dbReference type="OrthoDB" id="1972820at2"/>
<gene>
    <name evidence="5" type="ORF">SAMN02745217_00476</name>
</gene>
<dbReference type="SMART" id="SM00345">
    <property type="entry name" value="HTH_GNTR"/>
    <property type="match status" value="1"/>
</dbReference>
<dbReference type="EMBL" id="FRFD01000003">
    <property type="protein sequence ID" value="SHO44134.1"/>
    <property type="molecule type" value="Genomic_DNA"/>
</dbReference>
<dbReference type="PRINTS" id="PR00035">
    <property type="entry name" value="HTHGNTR"/>
</dbReference>